<dbReference type="InterPro" id="IPR050272">
    <property type="entry name" value="Isochorismatase-like_hydrls"/>
</dbReference>
<evidence type="ECO:0000313" key="3">
    <source>
        <dbReference type="EMBL" id="MBK1698558.1"/>
    </source>
</evidence>
<dbReference type="EMBL" id="NRRE01000028">
    <property type="protein sequence ID" value="MBK1698558.1"/>
    <property type="molecule type" value="Genomic_DNA"/>
</dbReference>
<dbReference type="Proteomes" id="UP000778970">
    <property type="component" value="Unassembled WGS sequence"/>
</dbReference>
<evidence type="ECO:0000256" key="1">
    <source>
        <dbReference type="ARBA" id="ARBA00022801"/>
    </source>
</evidence>
<dbReference type="Gene3D" id="3.40.50.850">
    <property type="entry name" value="Isochorismatase-like"/>
    <property type="match status" value="1"/>
</dbReference>
<proteinExistence type="predicted"/>
<evidence type="ECO:0000259" key="2">
    <source>
        <dbReference type="Pfam" id="PF00857"/>
    </source>
</evidence>
<keyword evidence="4" id="KW-1185">Reference proteome</keyword>
<feature type="domain" description="Isochorismatase-like" evidence="2">
    <location>
        <begin position="62"/>
        <end position="224"/>
    </location>
</feature>
<sequence length="236" mass="25990">MHDGVKQFTDMVPKVDLSDRDALALLLVDLQYHDASPDHGLTRAWERAAPGSMRYYAERLETTAVPAATKLLEAFRRERLQVIHLVLGSDYRDLRDCPPRFRAWTRNLEAATGVADVWWSGNPNFRILDPLTPAADETVVQKTTNGAFNGSSLDSVLSRMGITTLVIAGVVTSACVETTARDAADRGYHCVLVSEAMADYDPQMHAATLRAFALNFGRVAETADEVTAAVRQREAI</sequence>
<dbReference type="PANTHER" id="PTHR43540:SF1">
    <property type="entry name" value="ISOCHORISMATASE HYDROLASE"/>
    <property type="match status" value="1"/>
</dbReference>
<protein>
    <recommendedName>
        <fullName evidence="2">Isochorismatase-like domain-containing protein</fullName>
    </recommendedName>
</protein>
<gene>
    <name evidence="3" type="ORF">CKO21_15015</name>
</gene>
<name>A0A934QK06_9PROT</name>
<dbReference type="RefSeq" id="WP_027289560.1">
    <property type="nucleotide sequence ID" value="NZ_NRRE01000028.1"/>
</dbReference>
<dbReference type="CDD" id="cd00431">
    <property type="entry name" value="cysteine_hydrolases"/>
    <property type="match status" value="1"/>
</dbReference>
<accession>A0A934QK06</accession>
<evidence type="ECO:0000313" key="4">
    <source>
        <dbReference type="Proteomes" id="UP000778970"/>
    </source>
</evidence>
<comment type="caution">
    <text evidence="3">The sequence shown here is derived from an EMBL/GenBank/DDBJ whole genome shotgun (WGS) entry which is preliminary data.</text>
</comment>
<dbReference type="GO" id="GO:0016787">
    <property type="term" value="F:hydrolase activity"/>
    <property type="evidence" value="ECO:0007669"/>
    <property type="project" value="UniProtKB-KW"/>
</dbReference>
<keyword evidence="1" id="KW-0378">Hydrolase</keyword>
<dbReference type="InterPro" id="IPR036380">
    <property type="entry name" value="Isochorismatase-like_sf"/>
</dbReference>
<reference evidence="3" key="2">
    <citation type="journal article" date="2020" name="Microorganisms">
        <title>Osmotic Adaptation and Compatible Solute Biosynthesis of Phototrophic Bacteria as Revealed from Genome Analyses.</title>
        <authorList>
            <person name="Imhoff J.F."/>
            <person name="Rahn T."/>
            <person name="Kunzel S."/>
            <person name="Keller A."/>
            <person name="Neulinger S.C."/>
        </authorList>
    </citation>
    <scope>NUCLEOTIDE SEQUENCE</scope>
    <source>
        <strain evidence="3">DSM 9154</strain>
    </source>
</reference>
<organism evidence="3 4">
    <name type="scientific">Rhodovibrio salinarum</name>
    <dbReference type="NCBI Taxonomy" id="1087"/>
    <lineage>
        <taxon>Bacteria</taxon>
        <taxon>Pseudomonadati</taxon>
        <taxon>Pseudomonadota</taxon>
        <taxon>Alphaproteobacteria</taxon>
        <taxon>Rhodospirillales</taxon>
        <taxon>Rhodovibrionaceae</taxon>
        <taxon>Rhodovibrio</taxon>
    </lineage>
</organism>
<dbReference type="AlphaFoldDB" id="A0A934QK06"/>
<dbReference type="SUPFAM" id="SSF52499">
    <property type="entry name" value="Isochorismatase-like hydrolases"/>
    <property type="match status" value="1"/>
</dbReference>
<dbReference type="PANTHER" id="PTHR43540">
    <property type="entry name" value="PEROXYUREIDOACRYLATE/UREIDOACRYLATE AMIDOHYDROLASE-RELATED"/>
    <property type="match status" value="1"/>
</dbReference>
<reference evidence="3" key="1">
    <citation type="submission" date="2017-08" db="EMBL/GenBank/DDBJ databases">
        <authorList>
            <person name="Imhoff J.F."/>
            <person name="Rahn T."/>
            <person name="Kuenzel S."/>
            <person name="Neulinger S.C."/>
        </authorList>
    </citation>
    <scope>NUCLEOTIDE SEQUENCE</scope>
    <source>
        <strain evidence="3">DSM 9154</strain>
    </source>
</reference>
<dbReference type="InterPro" id="IPR000868">
    <property type="entry name" value="Isochorismatase-like_dom"/>
</dbReference>
<dbReference type="Pfam" id="PF00857">
    <property type="entry name" value="Isochorismatase"/>
    <property type="match status" value="1"/>
</dbReference>